<evidence type="ECO:0000256" key="1">
    <source>
        <dbReference type="ARBA" id="ARBA00005495"/>
    </source>
</evidence>
<evidence type="ECO:0000256" key="3">
    <source>
        <dbReference type="ARBA" id="ARBA00022833"/>
    </source>
</evidence>
<dbReference type="InterPro" id="IPR006913">
    <property type="entry name" value="CENP-V/GFA"/>
</dbReference>
<evidence type="ECO:0000313" key="6">
    <source>
        <dbReference type="Proteomes" id="UP000703269"/>
    </source>
</evidence>
<dbReference type="Gene3D" id="2.170.150.70">
    <property type="match status" value="1"/>
</dbReference>
<dbReference type="PANTHER" id="PTHR28620">
    <property type="entry name" value="CENTROMERE PROTEIN V"/>
    <property type="match status" value="1"/>
</dbReference>
<dbReference type="Proteomes" id="UP000703269">
    <property type="component" value="Unassembled WGS sequence"/>
</dbReference>
<keyword evidence="6" id="KW-1185">Reference proteome</keyword>
<dbReference type="PROSITE" id="PS51891">
    <property type="entry name" value="CENP_V_GFA"/>
    <property type="match status" value="1"/>
</dbReference>
<dbReference type="InterPro" id="IPR052355">
    <property type="entry name" value="CENP-V-like"/>
</dbReference>
<feature type="domain" description="CENP-V/GFA" evidence="4">
    <location>
        <begin position="22"/>
        <end position="135"/>
    </location>
</feature>
<name>A0A9P3G7B2_9APHY</name>
<organism evidence="5 6">
    <name type="scientific">Phanerochaete sordida</name>
    <dbReference type="NCBI Taxonomy" id="48140"/>
    <lineage>
        <taxon>Eukaryota</taxon>
        <taxon>Fungi</taxon>
        <taxon>Dikarya</taxon>
        <taxon>Basidiomycota</taxon>
        <taxon>Agaricomycotina</taxon>
        <taxon>Agaricomycetes</taxon>
        <taxon>Polyporales</taxon>
        <taxon>Phanerochaetaceae</taxon>
        <taxon>Phanerochaete</taxon>
    </lineage>
</organism>
<evidence type="ECO:0000259" key="4">
    <source>
        <dbReference type="PROSITE" id="PS51891"/>
    </source>
</evidence>
<dbReference type="SUPFAM" id="SSF51316">
    <property type="entry name" value="Mss4-like"/>
    <property type="match status" value="1"/>
</dbReference>
<gene>
    <name evidence="5" type="ORF">PsYK624_067620</name>
</gene>
<keyword evidence="3" id="KW-0862">Zinc</keyword>
<evidence type="ECO:0000313" key="5">
    <source>
        <dbReference type="EMBL" id="GJE90618.1"/>
    </source>
</evidence>
<comment type="caution">
    <text evidence="5">The sequence shown here is derived from an EMBL/GenBank/DDBJ whole genome shotgun (WGS) entry which is preliminary data.</text>
</comment>
<reference evidence="5 6" key="1">
    <citation type="submission" date="2021-08" db="EMBL/GenBank/DDBJ databases">
        <title>Draft Genome Sequence of Phanerochaete sordida strain YK-624.</title>
        <authorList>
            <person name="Mori T."/>
            <person name="Dohra H."/>
            <person name="Suzuki T."/>
            <person name="Kawagishi H."/>
            <person name="Hirai H."/>
        </authorList>
    </citation>
    <scope>NUCLEOTIDE SEQUENCE [LARGE SCALE GENOMIC DNA]</scope>
    <source>
        <strain evidence="5 6">YK-624</strain>
    </source>
</reference>
<dbReference type="OrthoDB" id="3264588at2759"/>
<comment type="similarity">
    <text evidence="1">Belongs to the Gfa family.</text>
</comment>
<dbReference type="GO" id="GO:0046872">
    <property type="term" value="F:metal ion binding"/>
    <property type="evidence" value="ECO:0007669"/>
    <property type="project" value="UniProtKB-KW"/>
</dbReference>
<dbReference type="PANTHER" id="PTHR28620:SF1">
    <property type="entry name" value="CENP-V_GFA DOMAIN-CONTAINING PROTEIN"/>
    <property type="match status" value="1"/>
</dbReference>
<proteinExistence type="inferred from homology"/>
<sequence>MPTLDLSASIPQWPADAEIKEYTGGCHCKRFRYRFTHPVFENGQYNVVVCNCSFCVVHAKMNIYAHESKLELTAGSMDELTLYQYNAKVIEHYFCPTCGVNFLTKGFGHVVINVRTVDGVDLAKLKIKEIDLKNV</sequence>
<dbReference type="InterPro" id="IPR011057">
    <property type="entry name" value="Mss4-like_sf"/>
</dbReference>
<dbReference type="AlphaFoldDB" id="A0A9P3G7B2"/>
<keyword evidence="2" id="KW-0479">Metal-binding</keyword>
<dbReference type="EMBL" id="BPQB01000017">
    <property type="protein sequence ID" value="GJE90618.1"/>
    <property type="molecule type" value="Genomic_DNA"/>
</dbReference>
<dbReference type="GO" id="GO:0016846">
    <property type="term" value="F:carbon-sulfur lyase activity"/>
    <property type="evidence" value="ECO:0007669"/>
    <property type="project" value="InterPro"/>
</dbReference>
<protein>
    <recommendedName>
        <fullName evidence="4">CENP-V/GFA domain-containing protein</fullName>
    </recommendedName>
</protein>
<accession>A0A9P3G7B2</accession>
<dbReference type="Pfam" id="PF04828">
    <property type="entry name" value="GFA"/>
    <property type="match status" value="1"/>
</dbReference>
<evidence type="ECO:0000256" key="2">
    <source>
        <dbReference type="ARBA" id="ARBA00022723"/>
    </source>
</evidence>